<comment type="cofactor">
    <cofactor evidence="3">
        <name>Mn(2+)</name>
        <dbReference type="ChEBI" id="CHEBI:29035"/>
    </cofactor>
    <text evidence="3">The Mn(2+) ion enhances activity.</text>
</comment>
<keyword evidence="3" id="KW-0479">Metal-binding</keyword>
<dbReference type="GO" id="GO:0016787">
    <property type="term" value="F:hydrolase activity"/>
    <property type="evidence" value="ECO:0007669"/>
    <property type="project" value="UniProtKB-KW"/>
</dbReference>
<dbReference type="SUPFAM" id="SSF53187">
    <property type="entry name" value="Zn-dependent exopeptidases"/>
    <property type="match status" value="1"/>
</dbReference>
<organism evidence="5 6">
    <name type="scientific">Blautia liquoris</name>
    <dbReference type="NCBI Taxonomy" id="2779518"/>
    <lineage>
        <taxon>Bacteria</taxon>
        <taxon>Bacillati</taxon>
        <taxon>Bacillota</taxon>
        <taxon>Clostridia</taxon>
        <taxon>Lachnospirales</taxon>
        <taxon>Lachnospiraceae</taxon>
        <taxon>Blautia</taxon>
    </lineage>
</organism>
<evidence type="ECO:0000313" key="5">
    <source>
        <dbReference type="EMBL" id="QOV18463.1"/>
    </source>
</evidence>
<comment type="similarity">
    <text evidence="1">Belongs to the peptidase M20 family.</text>
</comment>
<evidence type="ECO:0000256" key="1">
    <source>
        <dbReference type="ARBA" id="ARBA00006153"/>
    </source>
</evidence>
<dbReference type="Gene3D" id="3.30.70.360">
    <property type="match status" value="1"/>
</dbReference>
<dbReference type="FunFam" id="3.30.70.360:FF:000014">
    <property type="entry name" value="N-acyl-L-amino acid amidohydrolase"/>
    <property type="match status" value="1"/>
</dbReference>
<feature type="binding site" evidence="3">
    <location>
        <position position="137"/>
    </location>
    <ligand>
        <name>Mn(2+)</name>
        <dbReference type="ChEBI" id="CHEBI:29035"/>
        <label>2</label>
    </ligand>
</feature>
<keyword evidence="3" id="KW-0464">Manganese</keyword>
<protein>
    <submittedName>
        <fullName evidence="5">Amidohydrolase</fullName>
    </submittedName>
</protein>
<dbReference type="NCBIfam" id="TIGR01891">
    <property type="entry name" value="amidohydrolases"/>
    <property type="match status" value="1"/>
</dbReference>
<dbReference type="Gene3D" id="3.40.630.10">
    <property type="entry name" value="Zn peptidases"/>
    <property type="match status" value="1"/>
</dbReference>
<dbReference type="InterPro" id="IPR017439">
    <property type="entry name" value="Amidohydrolase"/>
</dbReference>
<dbReference type="InterPro" id="IPR011650">
    <property type="entry name" value="Peptidase_M20_dimer"/>
</dbReference>
<feature type="domain" description="Peptidase M20 dimerisation" evidence="4">
    <location>
        <begin position="186"/>
        <end position="260"/>
    </location>
</feature>
<dbReference type="InterPro" id="IPR036264">
    <property type="entry name" value="Bact_exopeptidase_dim_dom"/>
</dbReference>
<dbReference type="Pfam" id="PF01546">
    <property type="entry name" value="Peptidase_M20"/>
    <property type="match status" value="1"/>
</dbReference>
<evidence type="ECO:0000256" key="2">
    <source>
        <dbReference type="ARBA" id="ARBA00022801"/>
    </source>
</evidence>
<feature type="binding site" evidence="3">
    <location>
        <position position="101"/>
    </location>
    <ligand>
        <name>Mn(2+)</name>
        <dbReference type="ChEBI" id="CHEBI:29035"/>
        <label>2</label>
    </ligand>
</feature>
<proteinExistence type="inferred from homology"/>
<feature type="binding site" evidence="3">
    <location>
        <position position="163"/>
    </location>
    <ligand>
        <name>Mn(2+)</name>
        <dbReference type="ChEBI" id="CHEBI:29035"/>
        <label>2</label>
    </ligand>
</feature>
<dbReference type="RefSeq" id="WP_193734825.1">
    <property type="nucleotide sequence ID" value="NZ_CP063304.1"/>
</dbReference>
<keyword evidence="6" id="KW-1185">Reference proteome</keyword>
<dbReference type="AlphaFoldDB" id="A0A7M2RDS6"/>
<name>A0A7M2RDS6_9FIRM</name>
<dbReference type="Proteomes" id="UP000593601">
    <property type="component" value="Chromosome"/>
</dbReference>
<feature type="binding site" evidence="3">
    <location>
        <position position="360"/>
    </location>
    <ligand>
        <name>Mn(2+)</name>
        <dbReference type="ChEBI" id="CHEBI:29035"/>
        <label>2</label>
    </ligand>
</feature>
<dbReference type="PIRSF" id="PIRSF005962">
    <property type="entry name" value="Pept_M20D_amidohydro"/>
    <property type="match status" value="1"/>
</dbReference>
<accession>A0A7M2RDS6</accession>
<gene>
    <name evidence="5" type="ORF">INP51_10600</name>
</gene>
<dbReference type="GO" id="GO:0046872">
    <property type="term" value="F:metal ion binding"/>
    <property type="evidence" value="ECO:0007669"/>
    <property type="project" value="UniProtKB-KW"/>
</dbReference>
<dbReference type="PANTHER" id="PTHR11014">
    <property type="entry name" value="PEPTIDASE M20 FAMILY MEMBER"/>
    <property type="match status" value="1"/>
</dbReference>
<dbReference type="Pfam" id="PF07687">
    <property type="entry name" value="M20_dimer"/>
    <property type="match status" value="1"/>
</dbReference>
<dbReference type="EMBL" id="CP063304">
    <property type="protein sequence ID" value="QOV18463.1"/>
    <property type="molecule type" value="Genomic_DNA"/>
</dbReference>
<evidence type="ECO:0000256" key="3">
    <source>
        <dbReference type="PIRSR" id="PIRSR005962-1"/>
    </source>
</evidence>
<keyword evidence="2 5" id="KW-0378">Hydrolase</keyword>
<feature type="binding site" evidence="3">
    <location>
        <position position="103"/>
    </location>
    <ligand>
        <name>Mn(2+)</name>
        <dbReference type="ChEBI" id="CHEBI:29035"/>
        <label>2</label>
    </ligand>
</feature>
<dbReference type="InterPro" id="IPR002933">
    <property type="entry name" value="Peptidase_M20"/>
</dbReference>
<dbReference type="PANTHER" id="PTHR11014:SF63">
    <property type="entry name" value="METALLOPEPTIDASE, PUTATIVE (AFU_ORTHOLOGUE AFUA_6G09600)-RELATED"/>
    <property type="match status" value="1"/>
</dbReference>
<reference evidence="5 6" key="1">
    <citation type="submission" date="2020-10" db="EMBL/GenBank/DDBJ databases">
        <title>Blautia liquoris sp.nov., isolated from the mud in a fermentation cellar used for the production of Chinese strong-flavoured liquor.</title>
        <authorList>
            <person name="Lu L."/>
        </authorList>
    </citation>
    <scope>NUCLEOTIDE SEQUENCE [LARGE SCALE GENOMIC DNA]</scope>
    <source>
        <strain evidence="5 6">LZLJ-3</strain>
    </source>
</reference>
<evidence type="ECO:0000259" key="4">
    <source>
        <dbReference type="Pfam" id="PF07687"/>
    </source>
</evidence>
<sequence>MNIKDMTLELEDELVSMRRHFHMYPEVSWDEYNTQKEIMRCLDQIGVPYIKAVKTGVIATIKGKQSSDKTIGIRADIDALPVQELSGVKFQSKNKGCMHACGHDTHITILLGTAKILAKIKDELTVTVKLIFQPAEEFIEDSGAAYMKNEAEVLECDRLIALHIWSKIEAGYASLRYGPVMSAADTFDIHIKGKGGHGALPYQTIDPITAGCELVEAIQRLVSREISALEPAVISITSFNSGTTSNVIPGTAHLMGTARTFDDDLRNAYPQMLKRVAQGVAKSTRTSIEVDYHMGPPPMINSDECVDTGRKSGEKVFGKDHLIEHELQMGGEDFAKYENPKCLLLLGGGWPKESRQYPQHSPYFDINESVLKLGVEYFVQYVLEYQEEE</sequence>
<dbReference type="KEGG" id="bliq:INP51_10600"/>
<evidence type="ECO:0000313" key="6">
    <source>
        <dbReference type="Proteomes" id="UP000593601"/>
    </source>
</evidence>
<dbReference type="SUPFAM" id="SSF55031">
    <property type="entry name" value="Bacterial exopeptidase dimerisation domain"/>
    <property type="match status" value="1"/>
</dbReference>